<reference evidence="4 5" key="1">
    <citation type="journal article" date="2013" name="BMC Microbiol.">
        <title>Identification of the type II cytochrome c maturation pathway in anammox bacteria by comparative genomics.</title>
        <authorList>
            <person name="Ferousi C."/>
            <person name="Speth D.R."/>
            <person name="Reimann J."/>
            <person name="Op den Camp H.J."/>
            <person name="Allen J.W."/>
            <person name="Keltjens J.T."/>
            <person name="Jetten M.S."/>
        </authorList>
    </citation>
    <scope>NUCLEOTIDE SEQUENCE [LARGE SCALE GENOMIC DNA]</scope>
    <source>
        <strain evidence="4">RU1</strain>
    </source>
</reference>
<organism evidence="4 5">
    <name type="scientific">Candidatus Brocadia fulgida</name>
    <dbReference type="NCBI Taxonomy" id="380242"/>
    <lineage>
        <taxon>Bacteria</taxon>
        <taxon>Pseudomonadati</taxon>
        <taxon>Planctomycetota</taxon>
        <taxon>Candidatus Brocadiia</taxon>
        <taxon>Candidatus Brocadiales</taxon>
        <taxon>Candidatus Brocadiaceae</taxon>
        <taxon>Candidatus Brocadia</taxon>
    </lineage>
</organism>
<name>A0A0M2UXB1_9BACT</name>
<sequence>MFHEVRRLNKRLTIKLGIFTLVAIGFVVVVMFATISSPKQSRFCTKCHEDVVFTNACKKLPSEDIACQDCHRHEYSGATTTDLMNPVNAFTAMDVEIINQKCTQESCHPLNALSSDAVQYKKITPFQHKTHMVDFRENLSMRCTACHANLGGEKHFQLDIRTCDTCHFIDTRKFLRTYEEKPISDCTVCHKNIEITRDIYGKTFSHLEYEKEKKSLCADCHFNIVRGSGGVDEASCSQCHSEKVDYANDATRMHYYHTVKSKTPCTPCHTSIAHGWVNESDDQKKRGYRLLAAESGYEAQHLIMRGEGGMGIQGLPDPMYLATVNCSACHKDDFYAKVNTEVCIACHEVGFDKILFEQKLFVSSMMKRLKSLIKTAENQQTPEALPIIREAAVNYEFIRKDGSYGSHNIKYTKDLLGYSIEQLRRIIRKN</sequence>
<evidence type="ECO:0000256" key="1">
    <source>
        <dbReference type="ARBA" id="ARBA00022729"/>
    </source>
</evidence>
<dbReference type="PANTHER" id="PTHR35038">
    <property type="entry name" value="DISSIMILATORY SULFITE REDUCTASE SIRA"/>
    <property type="match status" value="1"/>
</dbReference>
<evidence type="ECO:0000313" key="5">
    <source>
        <dbReference type="Proteomes" id="UP000034954"/>
    </source>
</evidence>
<dbReference type="PANTHER" id="PTHR35038:SF10">
    <property type="entry name" value="HIGH-MOLECULAR-WEIGHT CYTOCHROME C"/>
    <property type="match status" value="1"/>
</dbReference>
<dbReference type="CDD" id="cd08168">
    <property type="entry name" value="Cytochrom_C3"/>
    <property type="match status" value="1"/>
</dbReference>
<dbReference type="Gene3D" id="1.20.140.10">
    <property type="entry name" value="Butyryl-CoA Dehydrogenase, subunit A, domain 3"/>
    <property type="match status" value="1"/>
</dbReference>
<evidence type="ECO:0000259" key="3">
    <source>
        <dbReference type="Pfam" id="PF14522"/>
    </source>
</evidence>
<keyword evidence="2" id="KW-0812">Transmembrane</keyword>
<evidence type="ECO:0000256" key="2">
    <source>
        <dbReference type="SAM" id="Phobius"/>
    </source>
</evidence>
<dbReference type="InterPro" id="IPR036280">
    <property type="entry name" value="Multihaem_cyt_sf"/>
</dbReference>
<dbReference type="Proteomes" id="UP000034954">
    <property type="component" value="Unassembled WGS sequence"/>
</dbReference>
<keyword evidence="2" id="KW-0472">Membrane</keyword>
<dbReference type="EMBL" id="LAQJ01000096">
    <property type="protein sequence ID" value="KKO20517.1"/>
    <property type="molecule type" value="Genomic_DNA"/>
</dbReference>
<feature type="domain" description="Cytochrome c7-like" evidence="3">
    <location>
        <begin position="254"/>
        <end position="348"/>
    </location>
</feature>
<keyword evidence="2" id="KW-1133">Transmembrane helix</keyword>
<dbReference type="Pfam" id="PF14522">
    <property type="entry name" value="Cytochrome_C7"/>
    <property type="match status" value="1"/>
</dbReference>
<dbReference type="SUPFAM" id="SSF48695">
    <property type="entry name" value="Multiheme cytochromes"/>
    <property type="match status" value="1"/>
</dbReference>
<protein>
    <submittedName>
        <fullName evidence="4">Heme protein</fullName>
    </submittedName>
</protein>
<proteinExistence type="predicted"/>
<dbReference type="Gene3D" id="3.90.10.10">
    <property type="entry name" value="Cytochrome C3"/>
    <property type="match status" value="1"/>
</dbReference>
<comment type="caution">
    <text evidence="4">The sequence shown here is derived from an EMBL/GenBank/DDBJ whole genome shotgun (WGS) entry which is preliminary data.</text>
</comment>
<evidence type="ECO:0000313" key="4">
    <source>
        <dbReference type="EMBL" id="KKO20517.1"/>
    </source>
</evidence>
<keyword evidence="1" id="KW-0732">Signal</keyword>
<accession>A0A0M2UXB1</accession>
<dbReference type="AlphaFoldDB" id="A0A0M2UXB1"/>
<dbReference type="InterPro" id="IPR051829">
    <property type="entry name" value="Multiheme_Cytochr_ET"/>
</dbReference>
<feature type="transmembrane region" description="Helical" evidence="2">
    <location>
        <begin position="12"/>
        <end position="35"/>
    </location>
</feature>
<keyword evidence="5" id="KW-1185">Reference proteome</keyword>
<gene>
    <name evidence="4" type="ORF">BROFUL_00761</name>
</gene>
<dbReference type="InterPro" id="IPR029467">
    <property type="entry name" value="Cyt_c7-like"/>
</dbReference>